<dbReference type="EMBL" id="BAABHJ010000019">
    <property type="protein sequence ID" value="GAA4612121.1"/>
    <property type="molecule type" value="Genomic_DNA"/>
</dbReference>
<dbReference type="InterPro" id="IPR029063">
    <property type="entry name" value="SAM-dependent_MTases_sf"/>
</dbReference>
<feature type="domain" description="Methyltransferase type 12" evidence="1">
    <location>
        <begin position="63"/>
        <end position="161"/>
    </location>
</feature>
<dbReference type="PANTHER" id="PTHR42912">
    <property type="entry name" value="METHYLTRANSFERASE"/>
    <property type="match status" value="1"/>
</dbReference>
<keyword evidence="3" id="KW-1185">Reference proteome</keyword>
<accession>A0ABP8TQZ2</accession>
<evidence type="ECO:0000313" key="2">
    <source>
        <dbReference type="EMBL" id="GAA4612121.1"/>
    </source>
</evidence>
<dbReference type="InterPro" id="IPR013217">
    <property type="entry name" value="Methyltransf_12"/>
</dbReference>
<sequence>MTTEPTESAELDPRIVHAQEAYTPRNLQIYDKLVIGLFCSLVWRCPARHMRRLYNASVGNRHLDIGPGTGYFVDHCRFPTPNPEITLLDLNEECLRASSERLARYNPKTCQANLMNPLPLPAGHFDSAAMSLVFHTIPGGWEKKGVILKHVAEVLRPGGTFFGTTVLCEGVPMNRLTAHLMVAQHERGNFQNQGDDQAGLERQLARYFPKYRVLMRGTVALFQATAG</sequence>
<organism evidence="2 3">
    <name type="scientific">Actinoallomurus liliacearum</name>
    <dbReference type="NCBI Taxonomy" id="1080073"/>
    <lineage>
        <taxon>Bacteria</taxon>
        <taxon>Bacillati</taxon>
        <taxon>Actinomycetota</taxon>
        <taxon>Actinomycetes</taxon>
        <taxon>Streptosporangiales</taxon>
        <taxon>Thermomonosporaceae</taxon>
        <taxon>Actinoallomurus</taxon>
    </lineage>
</organism>
<name>A0ABP8TQZ2_9ACTN</name>
<dbReference type="CDD" id="cd02440">
    <property type="entry name" value="AdoMet_MTases"/>
    <property type="match status" value="1"/>
</dbReference>
<gene>
    <name evidence="2" type="ORF">GCM10023195_51770</name>
</gene>
<dbReference type="RefSeq" id="WP_345359574.1">
    <property type="nucleotide sequence ID" value="NZ_BAABHJ010000019.1"/>
</dbReference>
<dbReference type="PIRSF" id="PIRSF011491">
    <property type="entry name" value="Mtase_YbcY_prd"/>
    <property type="match status" value="1"/>
</dbReference>
<dbReference type="PANTHER" id="PTHR42912:SF93">
    <property type="entry name" value="N6-ADENOSINE-METHYLTRANSFERASE TMT1A"/>
    <property type="match status" value="1"/>
</dbReference>
<dbReference type="InterPro" id="IPR050508">
    <property type="entry name" value="Methyltransf_Superfamily"/>
</dbReference>
<evidence type="ECO:0000259" key="1">
    <source>
        <dbReference type="Pfam" id="PF08242"/>
    </source>
</evidence>
<dbReference type="InterPro" id="IPR016584">
    <property type="entry name" value="MeTrfase_VrtF"/>
</dbReference>
<dbReference type="SUPFAM" id="SSF53335">
    <property type="entry name" value="S-adenosyl-L-methionine-dependent methyltransferases"/>
    <property type="match status" value="1"/>
</dbReference>
<evidence type="ECO:0000313" key="3">
    <source>
        <dbReference type="Proteomes" id="UP001500212"/>
    </source>
</evidence>
<comment type="caution">
    <text evidence="2">The sequence shown here is derived from an EMBL/GenBank/DDBJ whole genome shotgun (WGS) entry which is preliminary data.</text>
</comment>
<dbReference type="Gene3D" id="3.40.50.150">
    <property type="entry name" value="Vaccinia Virus protein VP39"/>
    <property type="match status" value="1"/>
</dbReference>
<dbReference type="Proteomes" id="UP001500212">
    <property type="component" value="Unassembled WGS sequence"/>
</dbReference>
<protein>
    <recommendedName>
        <fullName evidence="1">Methyltransferase type 12 domain-containing protein</fullName>
    </recommendedName>
</protein>
<reference evidence="3" key="1">
    <citation type="journal article" date="2019" name="Int. J. Syst. Evol. Microbiol.">
        <title>The Global Catalogue of Microorganisms (GCM) 10K type strain sequencing project: providing services to taxonomists for standard genome sequencing and annotation.</title>
        <authorList>
            <consortium name="The Broad Institute Genomics Platform"/>
            <consortium name="The Broad Institute Genome Sequencing Center for Infectious Disease"/>
            <person name="Wu L."/>
            <person name="Ma J."/>
        </authorList>
    </citation>
    <scope>NUCLEOTIDE SEQUENCE [LARGE SCALE GENOMIC DNA]</scope>
    <source>
        <strain evidence="3">JCM 17938</strain>
    </source>
</reference>
<dbReference type="Pfam" id="PF08242">
    <property type="entry name" value="Methyltransf_12"/>
    <property type="match status" value="1"/>
</dbReference>
<proteinExistence type="predicted"/>